<keyword evidence="4" id="KW-1185">Reference proteome</keyword>
<feature type="signal peptide" evidence="2">
    <location>
        <begin position="1"/>
        <end position="18"/>
    </location>
</feature>
<evidence type="ECO:0000256" key="1">
    <source>
        <dbReference type="SAM" id="MobiDB-lite"/>
    </source>
</evidence>
<comment type="caution">
    <text evidence="3">The sequence shown here is derived from an EMBL/GenBank/DDBJ whole genome shotgun (WGS) entry which is preliminary data.</text>
</comment>
<evidence type="ECO:0000256" key="2">
    <source>
        <dbReference type="SAM" id="SignalP"/>
    </source>
</evidence>
<proteinExistence type="predicted"/>
<dbReference type="EMBL" id="SNSC02000012">
    <property type="protein sequence ID" value="TID19750.1"/>
    <property type="molecule type" value="Genomic_DNA"/>
</dbReference>
<evidence type="ECO:0000313" key="3">
    <source>
        <dbReference type="EMBL" id="TID19750.1"/>
    </source>
</evidence>
<evidence type="ECO:0000313" key="4">
    <source>
        <dbReference type="Proteomes" id="UP000298493"/>
    </source>
</evidence>
<organism evidence="3 4">
    <name type="scientific">Venturia nashicola</name>
    <dbReference type="NCBI Taxonomy" id="86259"/>
    <lineage>
        <taxon>Eukaryota</taxon>
        <taxon>Fungi</taxon>
        <taxon>Dikarya</taxon>
        <taxon>Ascomycota</taxon>
        <taxon>Pezizomycotina</taxon>
        <taxon>Dothideomycetes</taxon>
        <taxon>Pleosporomycetidae</taxon>
        <taxon>Venturiales</taxon>
        <taxon>Venturiaceae</taxon>
        <taxon>Venturia</taxon>
    </lineage>
</organism>
<sequence length="108" mass="11679">MLYHTIIVSTFLAAMAAGQQHPCPYRNQFISTGGCIVGEKCYRTGAAEADALCQMEHSKGYSSRHMAPSVAPNGLTNGEWDKWICCKPKWHDPKGSDVPGVAPTPSGR</sequence>
<reference evidence="3 4" key="1">
    <citation type="submission" date="2019-04" db="EMBL/GenBank/DDBJ databases">
        <title>High contiguity whole genome sequence and gene annotation resource for two Venturia nashicola isolates.</title>
        <authorList>
            <person name="Prokchorchik M."/>
            <person name="Won K."/>
            <person name="Lee Y."/>
            <person name="Choi E.D."/>
            <person name="Segonzac C."/>
            <person name="Sohn K.H."/>
        </authorList>
    </citation>
    <scope>NUCLEOTIDE SEQUENCE [LARGE SCALE GENOMIC DNA]</scope>
    <source>
        <strain evidence="3 4">PRI2</strain>
    </source>
</reference>
<feature type="chain" id="PRO_5021236148" evidence="2">
    <location>
        <begin position="19"/>
        <end position="108"/>
    </location>
</feature>
<protein>
    <submittedName>
        <fullName evidence="3">Uncharacterized protein</fullName>
    </submittedName>
</protein>
<name>A0A4Z1NUL8_9PEZI</name>
<dbReference type="Proteomes" id="UP000298493">
    <property type="component" value="Unassembled WGS sequence"/>
</dbReference>
<gene>
    <name evidence="3" type="ORF">E6O75_ATG07088</name>
</gene>
<dbReference type="AlphaFoldDB" id="A0A4Z1NUL8"/>
<feature type="region of interest" description="Disordered" evidence="1">
    <location>
        <begin position="89"/>
        <end position="108"/>
    </location>
</feature>
<keyword evidence="2" id="KW-0732">Signal</keyword>
<accession>A0A4Z1NUL8</accession>